<keyword evidence="2" id="KW-1133">Transmembrane helix</keyword>
<dbReference type="PANTHER" id="PTHR34512:SF30">
    <property type="entry name" value="OUTER MEMBRANE PROTEIN ASSEMBLY FACTOR BAMB"/>
    <property type="match status" value="1"/>
</dbReference>
<feature type="region of interest" description="Disordered" evidence="1">
    <location>
        <begin position="1"/>
        <end position="50"/>
    </location>
</feature>
<dbReference type="KEGG" id="cga:Celgi_2666"/>
<accession>F8A3X3</accession>
<dbReference type="AlphaFoldDB" id="F8A3X3"/>
<dbReference type="RefSeq" id="WP_013884682.1">
    <property type="nucleotide sequence ID" value="NC_015671.1"/>
</dbReference>
<dbReference type="Proteomes" id="UP000000485">
    <property type="component" value="Chromosome"/>
</dbReference>
<dbReference type="PANTHER" id="PTHR34512">
    <property type="entry name" value="CELL SURFACE PROTEIN"/>
    <property type="match status" value="1"/>
</dbReference>
<evidence type="ECO:0000313" key="3">
    <source>
        <dbReference type="EMBL" id="AEI13165.1"/>
    </source>
</evidence>
<dbReference type="InterPro" id="IPR011047">
    <property type="entry name" value="Quinoprotein_ADH-like_sf"/>
</dbReference>
<evidence type="ECO:0000256" key="1">
    <source>
        <dbReference type="SAM" id="MobiDB-lite"/>
    </source>
</evidence>
<dbReference type="InterPro" id="IPR015943">
    <property type="entry name" value="WD40/YVTN_repeat-like_dom_sf"/>
</dbReference>
<feature type="compositionally biased region" description="Basic and acidic residues" evidence="1">
    <location>
        <begin position="28"/>
        <end position="44"/>
    </location>
</feature>
<feature type="transmembrane region" description="Helical" evidence="2">
    <location>
        <begin position="57"/>
        <end position="78"/>
    </location>
</feature>
<reference evidence="4" key="1">
    <citation type="submission" date="2011-04" db="EMBL/GenBank/DDBJ databases">
        <title>Complete sequence of Cellvibrio gilvus ATCC 13127.</title>
        <authorList>
            <person name="Lucas S."/>
            <person name="Han J."/>
            <person name="Lapidus A."/>
            <person name="Cheng J.-F."/>
            <person name="Goodwin L."/>
            <person name="Pitluck S."/>
            <person name="Peters L."/>
            <person name="Munk A."/>
            <person name="Detter J.C."/>
            <person name="Han C."/>
            <person name="Tapia R."/>
            <person name="Land M."/>
            <person name="Hauser L."/>
            <person name="Kyrpides N."/>
            <person name="Ivanova N."/>
            <person name="Ovchinnikova G."/>
            <person name="Pagani I."/>
            <person name="Mead D."/>
            <person name="Brumm P."/>
            <person name="Woyke T."/>
        </authorList>
    </citation>
    <scope>NUCLEOTIDE SEQUENCE [LARGE SCALE GENOMIC DNA]</scope>
    <source>
        <strain evidence="4">ATCC 13127 / NRRL B-14078</strain>
    </source>
</reference>
<keyword evidence="2" id="KW-0472">Membrane</keyword>
<name>F8A3X3_CELGA</name>
<evidence type="ECO:0008006" key="5">
    <source>
        <dbReference type="Google" id="ProtNLM"/>
    </source>
</evidence>
<dbReference type="STRING" id="593907.Celgi_2666"/>
<dbReference type="OrthoDB" id="4820598at2"/>
<proteinExistence type="predicted"/>
<keyword evidence="4" id="KW-1185">Reference proteome</keyword>
<organism evidence="3 4">
    <name type="scientific">Cellulomonas gilvus (strain ATCC 13127 / NRRL B-14078)</name>
    <name type="common">Cellvibrio gilvus</name>
    <dbReference type="NCBI Taxonomy" id="593907"/>
    <lineage>
        <taxon>Bacteria</taxon>
        <taxon>Bacillati</taxon>
        <taxon>Actinomycetota</taxon>
        <taxon>Actinomycetes</taxon>
        <taxon>Micrococcales</taxon>
        <taxon>Cellulomonadaceae</taxon>
        <taxon>Cellulomonas</taxon>
    </lineage>
</organism>
<evidence type="ECO:0000313" key="4">
    <source>
        <dbReference type="Proteomes" id="UP000000485"/>
    </source>
</evidence>
<dbReference type="EMBL" id="CP002665">
    <property type="protein sequence ID" value="AEI13165.1"/>
    <property type="molecule type" value="Genomic_DNA"/>
</dbReference>
<dbReference type="eggNOG" id="COG1520">
    <property type="taxonomic scope" value="Bacteria"/>
</dbReference>
<dbReference type="SUPFAM" id="SSF50998">
    <property type="entry name" value="Quinoprotein alcohol dehydrogenase-like"/>
    <property type="match status" value="1"/>
</dbReference>
<dbReference type="Gene3D" id="2.130.10.10">
    <property type="entry name" value="YVTN repeat-like/Quinoprotein amine dehydrogenase"/>
    <property type="match status" value="1"/>
</dbReference>
<gene>
    <name evidence="3" type="ordered locus">Celgi_2666</name>
</gene>
<keyword evidence="2" id="KW-0812">Transmembrane</keyword>
<protein>
    <recommendedName>
        <fullName evidence="5">Pyrrolo-quinoline quinone repeat-containing protein</fullName>
    </recommendedName>
</protein>
<dbReference type="HOGENOM" id="CLU_523469_0_0_11"/>
<evidence type="ECO:0000256" key="2">
    <source>
        <dbReference type="SAM" id="Phobius"/>
    </source>
</evidence>
<sequence length="520" mass="54370">MAAGMQRVEVVEGDDDDVVLPGGAASGVRRDDDPTGPAEDDHGDTPGVRTRRPRRGLLAVLAGALVLVLGLVVAQAVIDARQRAQEARWGKVPGVLAPIGDRLTVAGEITSDGDWMAVVPGADGAAGTFAVGRHVADDGSSHAYGVDVLTGRESWAVTLDSPVPERVDERLWQSQPCLVDEVEAGGPLVCLVTDRVRGWGDDGLTTLREGTVGQVVVIDVGSGQARRFDAEPADGVHLLGDVVVTSLSLGTRSGSGPRVRLIAYDVQTGERRWSTTVTVPVPVDGDMPTDAAFEDVANVSVGGGLLLVGSTYGSGMVALDASGEVMDLPEGAQMYVWSDAHTAMLGGEGTTVLVRDGAVVTSGRGGGVITPVDDGSSDVALLTLDDGLRAWDARGDQLWHLRGVEPTEAILLGGSVYVLDGTDAVSIDARHGTEQWRRALLDTISEDFYPSLTTDGRRLYMTLTDATGDEDARLLAVDLAGQDVTQVRLPPGTQHVSAGARGLWTTTWTDDGPAVLSLLR</sequence>